<evidence type="ECO:0000313" key="1">
    <source>
        <dbReference type="EMBL" id="MCP1101388.1"/>
    </source>
</evidence>
<gene>
    <name evidence="1" type="ORF">NK125_03040</name>
</gene>
<accession>A0ABT1E6K3</accession>
<evidence type="ECO:0000313" key="2">
    <source>
        <dbReference type="Proteomes" id="UP001523566"/>
    </source>
</evidence>
<organism evidence="1 2">
    <name type="scientific">Aequitasia blattaphilus</name>
    <dbReference type="NCBI Taxonomy" id="2949332"/>
    <lineage>
        <taxon>Bacteria</taxon>
        <taxon>Bacillati</taxon>
        <taxon>Bacillota</taxon>
        <taxon>Clostridia</taxon>
        <taxon>Lachnospirales</taxon>
        <taxon>Lachnospiraceae</taxon>
        <taxon>Aequitasia</taxon>
    </lineage>
</organism>
<protein>
    <submittedName>
        <fullName evidence="1">Uncharacterized protein</fullName>
    </submittedName>
</protein>
<dbReference type="Proteomes" id="UP001523566">
    <property type="component" value="Unassembled WGS sequence"/>
</dbReference>
<dbReference type="RefSeq" id="WP_262065173.1">
    <property type="nucleotide sequence ID" value="NZ_JAMXOD010000003.1"/>
</dbReference>
<name>A0ABT1E6K3_9FIRM</name>
<sequence length="53" mass="6379">MEEMRAIDCEEEYKDNQKVIRDRILESMNDIKAGKGRDYNDFFDELDGKYKNV</sequence>
<dbReference type="EMBL" id="JAMZFW010000003">
    <property type="protein sequence ID" value="MCP1101388.1"/>
    <property type="molecule type" value="Genomic_DNA"/>
</dbReference>
<proteinExistence type="predicted"/>
<comment type="caution">
    <text evidence="1">The sequence shown here is derived from an EMBL/GenBank/DDBJ whole genome shotgun (WGS) entry which is preliminary data.</text>
</comment>
<keyword evidence="2" id="KW-1185">Reference proteome</keyword>
<reference evidence="1 2" key="1">
    <citation type="journal article" date="2022" name="Genome Biol. Evol.">
        <title>Host diet, physiology and behaviors set the stage for Lachnospiraceae cladogenesis.</title>
        <authorList>
            <person name="Vera-Ponce De Leon A."/>
            <person name="Schneider M."/>
            <person name="Jahnes B.C."/>
            <person name="Sadowski V."/>
            <person name="Camuy-Velez L.A."/>
            <person name="Duan J."/>
            <person name="Sabree Z.L."/>
        </authorList>
    </citation>
    <scope>NUCLEOTIDE SEQUENCE [LARGE SCALE GENOMIC DNA]</scope>
    <source>
        <strain evidence="1 2">PAL113</strain>
    </source>
</reference>